<accession>A0A1D9Q935</accession>
<evidence type="ECO:0008006" key="3">
    <source>
        <dbReference type="Google" id="ProtNLM"/>
    </source>
</evidence>
<dbReference type="KEGG" id="ssl:SS1G_11566"/>
<evidence type="ECO:0000313" key="1">
    <source>
        <dbReference type="EMBL" id="APA11322.1"/>
    </source>
</evidence>
<dbReference type="Proteomes" id="UP000177798">
    <property type="component" value="Chromosome 7"/>
</dbReference>
<evidence type="ECO:0000313" key="2">
    <source>
        <dbReference type="Proteomes" id="UP000177798"/>
    </source>
</evidence>
<name>A0A1D9Q935_SCLS1</name>
<proteinExistence type="predicted"/>
<sequence length="578" mass="67687">MDAVINKSCPFLDVFPPEIRFKVYECLLVKDILGTAQSVTQISRFGADLRYDLCPEVLRLCRQIYNEALPILYGKNTFYIACFRVDNHPVFDQLFESDYRQFYESDRVPGYETIVDGPQVELCPLTRYENCERVVPYPVPDLCNYATVPRVRNWRVVISRIRDPGGHWDPVWCLIDFCLSISVQPPISIEVLILPFGLDYSQNDNYAFSEYNDILAPLRLLRNLRECVIKEACATDVPDIIRLADDEIRKIIRAAVIACRIPKTFKSEIQTLVTSQEPIDLRHMMHKSLTTYAQAFERYRPYKIQMGLRRESIEQIGYMDREYAEFLHAGAFNPFINPTLHPVEYNLQICKEASVEFEEEDDTFKPHRRNVLTYLEGQWTRIENANRTITEFIKEEKVPNGLFDVVERAKEQSGSSTNIPQTYDFEKLQKISLAMVYLEDYAASFKRDLPHTIRAQILPNRPLFESHYYLPRECLIARLAEEVETGRISNFITKFSMAVDMCDDQYLEILAARKRLFDFDGLGRFECGDFDRKLGYSLDWIDWCLYEPVLTPFYPVWLDEYDEVEVDEVEEMEVDDEV</sequence>
<organism evidence="1 2">
    <name type="scientific">Sclerotinia sclerotiorum (strain ATCC 18683 / 1980 / Ss-1)</name>
    <name type="common">White mold</name>
    <name type="synonym">Whetzelinia sclerotiorum</name>
    <dbReference type="NCBI Taxonomy" id="665079"/>
    <lineage>
        <taxon>Eukaryota</taxon>
        <taxon>Fungi</taxon>
        <taxon>Dikarya</taxon>
        <taxon>Ascomycota</taxon>
        <taxon>Pezizomycotina</taxon>
        <taxon>Leotiomycetes</taxon>
        <taxon>Helotiales</taxon>
        <taxon>Sclerotiniaceae</taxon>
        <taxon>Sclerotinia</taxon>
    </lineage>
</organism>
<dbReference type="RefSeq" id="XP_001587573.1">
    <property type="nucleotide sequence ID" value="XM_001587523.1"/>
</dbReference>
<gene>
    <name evidence="1" type="ORF">sscle_07g060920</name>
</gene>
<dbReference type="VEuPathDB" id="FungiDB:sscle_07g060920"/>
<dbReference type="EMBL" id="CP017820">
    <property type="protein sequence ID" value="APA11322.1"/>
    <property type="molecule type" value="Genomic_DNA"/>
</dbReference>
<dbReference type="OMA" id="WTRIENA"/>
<dbReference type="OrthoDB" id="62952at2759"/>
<dbReference type="AlphaFoldDB" id="A0A1D9Q935"/>
<reference evidence="2" key="1">
    <citation type="journal article" date="2017" name="Genome Biol. Evol.">
        <title>The complete genome sequence of the phytopathogenic fungus Sclerotinia sclerotiorum reveals insights into the genome architecture of broad host range pathogens.</title>
        <authorList>
            <person name="Derbyshire M."/>
            <person name="Denton-Giles M."/>
            <person name="Hegedus D."/>
            <person name="Seifbarghy S."/>
            <person name="Rollins J."/>
            <person name="van Kan J."/>
            <person name="Seidl M.F."/>
            <person name="Faino L."/>
            <person name="Mbengue M."/>
            <person name="Navaud O."/>
            <person name="Raffaele S."/>
            <person name="Hammond-Kosack K."/>
            <person name="Heard S."/>
            <person name="Oliver R."/>
        </authorList>
    </citation>
    <scope>NUCLEOTIDE SEQUENCE [LARGE SCALE GENOMIC DNA]</scope>
    <source>
        <strain evidence="2">ATCC 18683 / 1980 / Ss-1</strain>
    </source>
</reference>
<protein>
    <recommendedName>
        <fullName evidence="3">F-box domain-containing protein</fullName>
    </recommendedName>
</protein>